<evidence type="ECO:0000313" key="1">
    <source>
        <dbReference type="EMBL" id="MEQ2412130.1"/>
    </source>
</evidence>
<accession>A0ABV1CIB4</accession>
<sequence length="268" mass="31518">MIQGLGEAHNADVLLEPPVQIPFYIRSRLLVECKDRKNRVGLDVIRNALGLREDINHFNVVDQNKLFARQKQRRGVGIDKYRYWYQIAVASVSGYTTQAQEFAAAHRIALIEFTRYPFWKEFQEVIRFYNRVENIVEEESWLIQKFDEIGKNMALAITDYGQMLFLYHCGTGNIHFPESKCSITYEAGRELWKLSSGNEQYCFQLPKTVMESWLRGFIDELSEKQKEKDYNGSLHSNMVVYFRNNELPEIKKISIAKEELEKAYMNIF</sequence>
<comment type="caution">
    <text evidence="1">The sequence shown here is derived from an EMBL/GenBank/DDBJ whole genome shotgun (WGS) entry which is preliminary data.</text>
</comment>
<evidence type="ECO:0000313" key="2">
    <source>
        <dbReference type="Proteomes" id="UP001470752"/>
    </source>
</evidence>
<gene>
    <name evidence="1" type="ORF">AAAX94_03640</name>
</gene>
<dbReference type="EMBL" id="JBBNFW010000107">
    <property type="protein sequence ID" value="MEQ2412130.1"/>
    <property type="molecule type" value="Genomic_DNA"/>
</dbReference>
<name>A0ABV1CIB4_9FIRM</name>
<evidence type="ECO:0008006" key="3">
    <source>
        <dbReference type="Google" id="ProtNLM"/>
    </source>
</evidence>
<reference evidence="1 2" key="1">
    <citation type="submission" date="2024-04" db="EMBL/GenBank/DDBJ databases">
        <title>Human intestinal bacterial collection.</title>
        <authorList>
            <person name="Pauvert C."/>
            <person name="Hitch T.C.A."/>
            <person name="Clavel T."/>
        </authorList>
    </citation>
    <scope>NUCLEOTIDE SEQUENCE [LARGE SCALE GENOMIC DNA]</scope>
    <source>
        <strain evidence="1 2">CLA-AA-H161</strain>
    </source>
</reference>
<dbReference type="Proteomes" id="UP001470752">
    <property type="component" value="Unassembled WGS sequence"/>
</dbReference>
<dbReference type="RefSeq" id="WP_349082588.1">
    <property type="nucleotide sequence ID" value="NZ_JBBNFW010000107.1"/>
</dbReference>
<protein>
    <recommendedName>
        <fullName evidence="3">Restriction endonuclease type IV Mrr domain-containing protein</fullName>
    </recommendedName>
</protein>
<keyword evidence="2" id="KW-1185">Reference proteome</keyword>
<organism evidence="1 2">
    <name type="scientific">Blautia acetigignens</name>
    <dbReference type="NCBI Taxonomy" id="2981783"/>
    <lineage>
        <taxon>Bacteria</taxon>
        <taxon>Bacillati</taxon>
        <taxon>Bacillota</taxon>
        <taxon>Clostridia</taxon>
        <taxon>Lachnospirales</taxon>
        <taxon>Lachnospiraceae</taxon>
        <taxon>Blautia</taxon>
    </lineage>
</organism>
<proteinExistence type="predicted"/>